<comment type="caution">
    <text evidence="2">The sequence shown here is derived from an EMBL/GenBank/DDBJ whole genome shotgun (WGS) entry which is preliminary data.</text>
</comment>
<dbReference type="Proteomes" id="UP001147760">
    <property type="component" value="Unassembled WGS sequence"/>
</dbReference>
<gene>
    <name evidence="2" type="ORF">N7530_008725</name>
</gene>
<reference evidence="2" key="2">
    <citation type="journal article" date="2023" name="IMA Fungus">
        <title>Comparative genomic study of the Penicillium genus elucidates a diverse pangenome and 15 lateral gene transfer events.</title>
        <authorList>
            <person name="Petersen C."/>
            <person name="Sorensen T."/>
            <person name="Nielsen M.R."/>
            <person name="Sondergaard T.E."/>
            <person name="Sorensen J.L."/>
            <person name="Fitzpatrick D.A."/>
            <person name="Frisvad J.C."/>
            <person name="Nielsen K.L."/>
        </authorList>
    </citation>
    <scope>NUCLEOTIDE SEQUENCE</scope>
    <source>
        <strain evidence="2">IBT 17660</strain>
    </source>
</reference>
<organism evidence="2 3">
    <name type="scientific">Penicillium desertorum</name>
    <dbReference type="NCBI Taxonomy" id="1303715"/>
    <lineage>
        <taxon>Eukaryota</taxon>
        <taxon>Fungi</taxon>
        <taxon>Dikarya</taxon>
        <taxon>Ascomycota</taxon>
        <taxon>Pezizomycotina</taxon>
        <taxon>Eurotiomycetes</taxon>
        <taxon>Eurotiomycetidae</taxon>
        <taxon>Eurotiales</taxon>
        <taxon>Aspergillaceae</taxon>
        <taxon>Penicillium</taxon>
    </lineage>
</organism>
<keyword evidence="3" id="KW-1185">Reference proteome</keyword>
<proteinExistence type="predicted"/>
<dbReference type="OrthoDB" id="3565018at2759"/>
<name>A0A9X0BLG0_9EURO</name>
<reference evidence="2" key="1">
    <citation type="submission" date="2022-12" db="EMBL/GenBank/DDBJ databases">
        <authorList>
            <person name="Petersen C."/>
        </authorList>
    </citation>
    <scope>NUCLEOTIDE SEQUENCE</scope>
    <source>
        <strain evidence="2">IBT 17660</strain>
    </source>
</reference>
<protein>
    <submittedName>
        <fullName evidence="2">Uncharacterized protein</fullName>
    </submittedName>
</protein>
<accession>A0A9X0BLG0</accession>
<dbReference type="EMBL" id="JAPWDO010000005">
    <property type="protein sequence ID" value="KAJ5471368.1"/>
    <property type="molecule type" value="Genomic_DNA"/>
</dbReference>
<dbReference type="PANTHER" id="PTHR35186:SF4">
    <property type="entry name" value="PRION-INHIBITION AND PROPAGATION HELO DOMAIN-CONTAINING PROTEIN"/>
    <property type="match status" value="1"/>
</dbReference>
<sequence length="104" mass="12043">MASGFEVVGLALAVFPILVEGLKFYVEKKGRVRDFIHYRHVLKRIVGDLSREQISFQNSSQLLLENISMHYGLSSNDIQEMMQNPQDARWRKGIPFQGDYLIEK</sequence>
<dbReference type="AlphaFoldDB" id="A0A9X0BLG0"/>
<keyword evidence="1" id="KW-0472">Membrane</keyword>
<keyword evidence="1" id="KW-0812">Transmembrane</keyword>
<evidence type="ECO:0000313" key="2">
    <source>
        <dbReference type="EMBL" id="KAJ5471368.1"/>
    </source>
</evidence>
<dbReference type="PANTHER" id="PTHR35186">
    <property type="entry name" value="ANK_REP_REGION DOMAIN-CONTAINING PROTEIN"/>
    <property type="match status" value="1"/>
</dbReference>
<evidence type="ECO:0000256" key="1">
    <source>
        <dbReference type="SAM" id="Phobius"/>
    </source>
</evidence>
<feature type="transmembrane region" description="Helical" evidence="1">
    <location>
        <begin position="6"/>
        <end position="26"/>
    </location>
</feature>
<evidence type="ECO:0000313" key="3">
    <source>
        <dbReference type="Proteomes" id="UP001147760"/>
    </source>
</evidence>
<keyword evidence="1" id="KW-1133">Transmembrane helix</keyword>